<dbReference type="Proteomes" id="UP001594351">
    <property type="component" value="Unassembled WGS sequence"/>
</dbReference>
<keyword evidence="3" id="KW-1185">Reference proteome</keyword>
<reference evidence="2 3" key="1">
    <citation type="submission" date="2024-09" db="EMBL/GenBank/DDBJ databases">
        <title>Laminarin stimulates single cell rates of sulfate reduction while oxygen inhibits transcriptomic activity in coastal marine sediment.</title>
        <authorList>
            <person name="Lindsay M."/>
            <person name="Orcutt B."/>
            <person name="Emerson D."/>
            <person name="Stepanauskas R."/>
            <person name="D'Angelo T."/>
        </authorList>
    </citation>
    <scope>NUCLEOTIDE SEQUENCE [LARGE SCALE GENOMIC DNA]</scope>
    <source>
        <strain evidence="2">SAG AM-311-K15</strain>
    </source>
</reference>
<keyword evidence="1" id="KW-0812">Transmembrane</keyword>
<dbReference type="Pfam" id="PF09719">
    <property type="entry name" value="C_GCAxxG_C_C"/>
    <property type="match status" value="2"/>
</dbReference>
<evidence type="ECO:0000256" key="1">
    <source>
        <dbReference type="SAM" id="Phobius"/>
    </source>
</evidence>
<keyword evidence="1" id="KW-1133">Transmembrane helix</keyword>
<keyword evidence="1" id="KW-0472">Membrane</keyword>
<comment type="caution">
    <text evidence="2">The sequence shown here is derived from an EMBL/GenBank/DDBJ whole genome shotgun (WGS) entry which is preliminary data.</text>
</comment>
<gene>
    <name evidence="2" type="ORF">ACFL27_11770</name>
</gene>
<name>A0ABV6YXC9_UNCC1</name>
<evidence type="ECO:0000313" key="3">
    <source>
        <dbReference type="Proteomes" id="UP001594351"/>
    </source>
</evidence>
<protein>
    <submittedName>
        <fullName evidence="2">C-GCAxxG-C-C family (Seleno)protein</fullName>
    </submittedName>
</protein>
<evidence type="ECO:0000313" key="2">
    <source>
        <dbReference type="EMBL" id="MFC1850862.1"/>
    </source>
</evidence>
<proteinExistence type="predicted"/>
<sequence length="257" mass="27467">MRVLNKAFDQPLKPEEKAVMPMAGGIMQHGYQCGMIWGATLAAGAQAYRLLGPGPQAETMAVIAAQRLVETFRTYHGEINCLEITDIDKSSSVLKMIYFFLIKGGTIGCLRMSAKYAKAAFSEINSALSEKHNEVPSPPVSCAAMLAQKLGLSDRHTVMVAGLAGGIGLCGGACGALGAAIWILGLNSTKEATAKIDFKDPGALEIIDRFLKCTDYKFECSEIVGRKFENISDHAGYLHDGGCSEIIKILAETLSAE</sequence>
<dbReference type="InterPro" id="IPR010181">
    <property type="entry name" value="CGCAxxGCC_motif"/>
</dbReference>
<feature type="transmembrane region" description="Helical" evidence="1">
    <location>
        <begin position="158"/>
        <end position="184"/>
    </location>
</feature>
<organism evidence="2 3">
    <name type="scientific">candidate division CSSED10-310 bacterium</name>
    <dbReference type="NCBI Taxonomy" id="2855610"/>
    <lineage>
        <taxon>Bacteria</taxon>
        <taxon>Bacteria division CSSED10-310</taxon>
    </lineage>
</organism>
<dbReference type="EMBL" id="JBHPBY010000130">
    <property type="protein sequence ID" value="MFC1850862.1"/>
    <property type="molecule type" value="Genomic_DNA"/>
</dbReference>
<accession>A0ABV6YXC9</accession>